<organism evidence="1 2">
    <name type="scientific">Frigidibacter mobilis</name>
    <dbReference type="NCBI Taxonomy" id="1335048"/>
    <lineage>
        <taxon>Bacteria</taxon>
        <taxon>Pseudomonadati</taxon>
        <taxon>Pseudomonadota</taxon>
        <taxon>Alphaproteobacteria</taxon>
        <taxon>Rhodobacterales</taxon>
        <taxon>Paracoccaceae</taxon>
        <taxon>Frigidibacter</taxon>
    </lineage>
</organism>
<dbReference type="Gene3D" id="2.60.120.200">
    <property type="match status" value="1"/>
</dbReference>
<name>A0A159Z7K8_9RHOB</name>
<dbReference type="KEGG" id="daa:AKL17_3328"/>
<sequence>MAVMRDKSGNGRHMVQASALSRPTYQTDGVLHWLQFDGVDDSFGASAFNWGSDEATLVFGARKTLDTATGVLFESSAASTSSAGALAIFAPPAGALNAGNYDFRTKGTTSSDLRAGGYPTPNSAVLTGLAKISTDLAKLRVNGVEAASSGSDQGTGAFGAHPIYIGRRNNSIFPFQGRLYGATLFNRVLTAPEILSTEAWISAKTGAGA</sequence>
<accession>A0A159Z7K8</accession>
<dbReference type="OrthoDB" id="7865318at2"/>
<evidence type="ECO:0000313" key="1">
    <source>
        <dbReference type="EMBL" id="AMY70560.1"/>
    </source>
</evidence>
<protein>
    <recommendedName>
        <fullName evidence="3">Concanavalin A-like lectin/glucanases superfamily protein</fullName>
    </recommendedName>
</protein>
<dbReference type="Pfam" id="PF13385">
    <property type="entry name" value="Laminin_G_3"/>
    <property type="match status" value="1"/>
</dbReference>
<gene>
    <name evidence="1" type="ORF">AKL17_3328</name>
</gene>
<reference evidence="1 2" key="1">
    <citation type="submission" date="2015-09" db="EMBL/GenBank/DDBJ databases">
        <title>Complete genome sequence of Defluviimonas alba cai42t isolated from an oilfield in Xinjiang.</title>
        <authorList>
            <person name="Geng S."/>
            <person name="Pan X."/>
            <person name="Wu X."/>
        </authorList>
    </citation>
    <scope>NUCLEOTIDE SEQUENCE [LARGE SCALE GENOMIC DNA]</scope>
    <source>
        <strain evidence="2">cai42</strain>
    </source>
</reference>
<dbReference type="EMBL" id="CP012661">
    <property type="protein sequence ID" value="AMY70560.1"/>
    <property type="molecule type" value="Genomic_DNA"/>
</dbReference>
<evidence type="ECO:0000313" key="2">
    <source>
        <dbReference type="Proteomes" id="UP000076128"/>
    </source>
</evidence>
<evidence type="ECO:0008006" key="3">
    <source>
        <dbReference type="Google" id="ProtNLM"/>
    </source>
</evidence>
<dbReference type="InterPro" id="IPR013320">
    <property type="entry name" value="ConA-like_dom_sf"/>
</dbReference>
<proteinExistence type="predicted"/>
<dbReference type="SUPFAM" id="SSF49899">
    <property type="entry name" value="Concanavalin A-like lectins/glucanases"/>
    <property type="match status" value="1"/>
</dbReference>
<keyword evidence="2" id="KW-1185">Reference proteome</keyword>
<dbReference type="Proteomes" id="UP000076128">
    <property type="component" value="Chromosome"/>
</dbReference>
<dbReference type="AlphaFoldDB" id="A0A159Z7K8"/>